<protein>
    <recommendedName>
        <fullName evidence="1">SnoaL-like domain-containing protein</fullName>
    </recommendedName>
</protein>
<dbReference type="EMBL" id="BAAAOR010000038">
    <property type="protein sequence ID" value="GAA1541164.1"/>
    <property type="molecule type" value="Genomic_DNA"/>
</dbReference>
<comment type="caution">
    <text evidence="2">The sequence shown here is derived from an EMBL/GenBank/DDBJ whole genome shotgun (WGS) entry which is preliminary data.</text>
</comment>
<dbReference type="Pfam" id="PF13577">
    <property type="entry name" value="SnoaL_4"/>
    <property type="match status" value="1"/>
</dbReference>
<proteinExistence type="predicted"/>
<dbReference type="InterPro" id="IPR037401">
    <property type="entry name" value="SnoaL-like"/>
</dbReference>
<accession>A0ABN2BK17</accession>
<dbReference type="RefSeq" id="WP_141006197.1">
    <property type="nucleotide sequence ID" value="NZ_BAAAOR010000038.1"/>
</dbReference>
<reference evidence="2 3" key="1">
    <citation type="journal article" date="2019" name="Int. J. Syst. Evol. Microbiol.">
        <title>The Global Catalogue of Microorganisms (GCM) 10K type strain sequencing project: providing services to taxonomists for standard genome sequencing and annotation.</title>
        <authorList>
            <consortium name="The Broad Institute Genomics Platform"/>
            <consortium name="The Broad Institute Genome Sequencing Center for Infectious Disease"/>
            <person name="Wu L."/>
            <person name="Ma J."/>
        </authorList>
    </citation>
    <scope>NUCLEOTIDE SEQUENCE [LARGE SCALE GENOMIC DNA]</scope>
    <source>
        <strain evidence="2 3">JCM 14942</strain>
    </source>
</reference>
<keyword evidence="3" id="KW-1185">Reference proteome</keyword>
<dbReference type="InterPro" id="IPR032710">
    <property type="entry name" value="NTF2-like_dom_sf"/>
</dbReference>
<organism evidence="2 3">
    <name type="scientific">Nocardioides humi</name>
    <dbReference type="NCBI Taxonomy" id="449461"/>
    <lineage>
        <taxon>Bacteria</taxon>
        <taxon>Bacillati</taxon>
        <taxon>Actinomycetota</taxon>
        <taxon>Actinomycetes</taxon>
        <taxon>Propionibacteriales</taxon>
        <taxon>Nocardioidaceae</taxon>
        <taxon>Nocardioides</taxon>
    </lineage>
</organism>
<feature type="domain" description="SnoaL-like" evidence="1">
    <location>
        <begin position="24"/>
        <end position="143"/>
    </location>
</feature>
<dbReference type="Gene3D" id="3.10.450.50">
    <property type="match status" value="1"/>
</dbReference>
<name>A0ABN2BK17_9ACTN</name>
<evidence type="ECO:0000313" key="2">
    <source>
        <dbReference type="EMBL" id="GAA1541164.1"/>
    </source>
</evidence>
<gene>
    <name evidence="2" type="ORF">GCM10009788_49880</name>
</gene>
<dbReference type="CDD" id="cd00531">
    <property type="entry name" value="NTF2_like"/>
    <property type="match status" value="1"/>
</dbReference>
<evidence type="ECO:0000259" key="1">
    <source>
        <dbReference type="Pfam" id="PF13577"/>
    </source>
</evidence>
<dbReference type="Proteomes" id="UP001500842">
    <property type="component" value="Unassembled WGS sequence"/>
</dbReference>
<evidence type="ECO:0000313" key="3">
    <source>
        <dbReference type="Proteomes" id="UP001500842"/>
    </source>
</evidence>
<dbReference type="SUPFAM" id="SSF54427">
    <property type="entry name" value="NTF2-like"/>
    <property type="match status" value="1"/>
</dbReference>
<sequence>MDYLAATSVAELTSADDLAATVAELCDKEAIRNLVALYSIARDDDDIDRLTPFFAEDGIFEIGGSPVQGHADLRAFYLANMHKYRTSNHVTHTHVIELAGDSATGVVTGHAELAYAGTLMVAGYRYYDDYVRQDRRWMFAHRRLRFMYAVPADQLATSFVDHLRMRWPDEEPASADIPESLDTFPIAVDS</sequence>